<gene>
    <name evidence="6" type="ORF">MHI_LOCUS200531</name>
</gene>
<dbReference type="InterPro" id="IPR047252">
    <property type="entry name" value="TP53BP1-like"/>
</dbReference>
<dbReference type="SUPFAM" id="SSF52113">
    <property type="entry name" value="BRCT domain"/>
    <property type="match status" value="2"/>
</dbReference>
<dbReference type="Proteomes" id="UP000752696">
    <property type="component" value="Unassembled WGS sequence"/>
</dbReference>
<evidence type="ECO:0000256" key="1">
    <source>
        <dbReference type="ARBA" id="ARBA00004123"/>
    </source>
</evidence>
<dbReference type="InterPro" id="IPR047249">
    <property type="entry name" value="BRCT_p53bp1-like_rpt1"/>
</dbReference>
<evidence type="ECO:0000313" key="7">
    <source>
        <dbReference type="Proteomes" id="UP000752696"/>
    </source>
</evidence>
<dbReference type="PANTHER" id="PTHR15321">
    <property type="entry name" value="TUMOR SUPPRESSOR P53-BINDING PROTEIN 1"/>
    <property type="match status" value="1"/>
</dbReference>
<dbReference type="PANTHER" id="PTHR15321:SF3">
    <property type="entry name" value="TP53-BINDING PROTEIN 1"/>
    <property type="match status" value="1"/>
</dbReference>
<comment type="caution">
    <text evidence="6">The sequence shown here is derived from an EMBL/GenBank/DDBJ whole genome shotgun (WGS) entry which is preliminary data.</text>
</comment>
<feature type="domain" description="BRCT" evidence="5">
    <location>
        <begin position="1173"/>
        <end position="1298"/>
    </location>
</feature>
<comment type="subcellular location">
    <subcellularLocation>
        <location evidence="1">Nucleus</location>
    </subcellularLocation>
</comment>
<feature type="region of interest" description="Disordered" evidence="4">
    <location>
        <begin position="477"/>
        <end position="513"/>
    </location>
</feature>
<keyword evidence="2" id="KW-0227">DNA damage</keyword>
<feature type="region of interest" description="Disordered" evidence="4">
    <location>
        <begin position="404"/>
        <end position="450"/>
    </location>
</feature>
<keyword evidence="3" id="KW-0539">Nucleus</keyword>
<evidence type="ECO:0000256" key="2">
    <source>
        <dbReference type="ARBA" id="ARBA00022763"/>
    </source>
</evidence>
<feature type="compositionally biased region" description="Basic and acidic residues" evidence="4">
    <location>
        <begin position="404"/>
        <end position="414"/>
    </location>
</feature>
<protein>
    <recommendedName>
        <fullName evidence="5">BRCT domain-containing protein</fullName>
    </recommendedName>
</protein>
<dbReference type="Pfam" id="PF18428">
    <property type="entry name" value="BRCT_3"/>
    <property type="match status" value="1"/>
</dbReference>
<dbReference type="Pfam" id="PF09038">
    <property type="entry name" value="53-BP1_Tudor"/>
    <property type="match status" value="1"/>
</dbReference>
<feature type="compositionally biased region" description="Polar residues" evidence="4">
    <location>
        <begin position="704"/>
        <end position="714"/>
    </location>
</feature>
<feature type="region of interest" description="Disordered" evidence="4">
    <location>
        <begin position="682"/>
        <end position="714"/>
    </location>
</feature>
<feature type="compositionally biased region" description="Polar residues" evidence="4">
    <location>
        <begin position="867"/>
        <end position="889"/>
    </location>
</feature>
<evidence type="ECO:0000259" key="5">
    <source>
        <dbReference type="PROSITE" id="PS50172"/>
    </source>
</evidence>
<dbReference type="GO" id="GO:0045944">
    <property type="term" value="P:positive regulation of transcription by RNA polymerase II"/>
    <property type="evidence" value="ECO:0007669"/>
    <property type="project" value="TreeGrafter"/>
</dbReference>
<feature type="region of interest" description="Disordered" evidence="4">
    <location>
        <begin position="349"/>
        <end position="370"/>
    </location>
</feature>
<dbReference type="EMBL" id="CAJDYZ010003925">
    <property type="protein sequence ID" value="CAD1470704.1"/>
    <property type="molecule type" value="Genomic_DNA"/>
</dbReference>
<dbReference type="Gene3D" id="3.40.50.10190">
    <property type="entry name" value="BRCT domain"/>
    <property type="match status" value="2"/>
</dbReference>
<dbReference type="PROSITE" id="PS50172">
    <property type="entry name" value="BRCT"/>
    <property type="match status" value="1"/>
</dbReference>
<dbReference type="GO" id="GO:0042393">
    <property type="term" value="F:histone binding"/>
    <property type="evidence" value="ECO:0007669"/>
    <property type="project" value="TreeGrafter"/>
</dbReference>
<reference evidence="6" key="1">
    <citation type="submission" date="2020-07" db="EMBL/GenBank/DDBJ databases">
        <authorList>
            <person name="Nazaruddin N."/>
        </authorList>
    </citation>
    <scope>NUCLEOTIDE SEQUENCE</scope>
</reference>
<dbReference type="InterPro" id="IPR047250">
    <property type="entry name" value="BRCT_p53bp1-like_rpt2"/>
</dbReference>
<feature type="compositionally biased region" description="Basic and acidic residues" evidence="4">
    <location>
        <begin position="244"/>
        <end position="276"/>
    </location>
</feature>
<dbReference type="InterPro" id="IPR036420">
    <property type="entry name" value="BRCT_dom_sf"/>
</dbReference>
<proteinExistence type="predicted"/>
<organism evidence="6 7">
    <name type="scientific">Heterotrigona itama</name>
    <dbReference type="NCBI Taxonomy" id="395501"/>
    <lineage>
        <taxon>Eukaryota</taxon>
        <taxon>Metazoa</taxon>
        <taxon>Ecdysozoa</taxon>
        <taxon>Arthropoda</taxon>
        <taxon>Hexapoda</taxon>
        <taxon>Insecta</taxon>
        <taxon>Pterygota</taxon>
        <taxon>Neoptera</taxon>
        <taxon>Endopterygota</taxon>
        <taxon>Hymenoptera</taxon>
        <taxon>Apocrita</taxon>
        <taxon>Aculeata</taxon>
        <taxon>Apoidea</taxon>
        <taxon>Anthophila</taxon>
        <taxon>Apidae</taxon>
        <taxon>Heterotrigona</taxon>
    </lineage>
</organism>
<feature type="compositionally biased region" description="Low complexity" evidence="4">
    <location>
        <begin position="834"/>
        <end position="845"/>
    </location>
</feature>
<feature type="region of interest" description="Disordered" evidence="4">
    <location>
        <begin position="170"/>
        <end position="193"/>
    </location>
</feature>
<sequence>MSTKSGDGVWSVLLCDRKVVFPWHFLWETRSLVSLLRFVTSGNARARQLRGTRLERGSVKTQDEDREMSETEKKESGTMEDQNTSSGNLEKRVVSMSNSLNESQDFHLIDTSDDESQQNLESERNKEVSHSVSGDNVDISLNEMRITVEQTTMPEVLDDDDVKVEDTQDIELSKRKEDEEEQKTVNESNILQNKEKYEDEEIIQCTPPATSSPCKKQIAANVVTSLKRKGESFDEPPVKILKTASKEDISTSEKRVQEEEESCHSFKSDDSHHEFPKSYSNASVIIAETQDDAKDMGELPTTYKERARDEKNAELEMKDYEIDKNKNFNDTSKLYQAITKRDFNDDISELKDTSESSENKTPQVQTVEKECTSSLKAVAVEKLKSDLGNKNTDGIEAKDNKVVYSKKTEDKENGIDPARNTTLQQNRSNIQETPFSKESSDSHSNVCTSNISKSRKSVELLYDQKSTIHEVKPKSTELVEIDEDGEKIVLDSSQEESEGKKETKSGPDNTKSDTIYKSCFETKSSSEFSYKSIENTKESSVDMVKSSNKLVNGNSELKKCDTDSTNSIQSDTFNDMPVLDKAESTTIHNTNKQMKSISASKDNDHADLLSVSDNEPDVFIVDDKSKSNSTHSSSITKALQMEKEIGIYVRMKCLLHIDEGTKEYLSKEITNVQCEAVAAEPTLRQKNDTSASLADISGNDNKETSPGSVNSNPQLYQLNPSRLSFASTISSLSSVSSAASLAAKLAIRDNTHFSLPRAPAKHAKRLAQDIHSLNEKQAIDEAYERLNKEWQNSHLLTTTILNFANVELAGIESHNISNERIDDQLQKIRCSTPEVPQEVVQVQTPKSTKKGKAVKRPKNKTTKLDDQSNGVNKVPKTSSLAENSSTPNKQKNKTEHTDNVPSTVNVSTKPHMIADELIGKDVFAKWSDNNYYPGTVIDKIKMKYKVNFYDGKNKILIEDFVIPIPKVLREGLSVYAATKNYDYGSCGIIVHAETVGNEVYYTVETDEGEKLRVQIKDLSLSVDQARILKEEIDLENKSLPSTPKHLGQVTLDNMVDGKRRSKRISTPSFSNPKSKLIQTFANRLEVEPSVSGVTSTIKKERKVFTESDGVSSDSNVSVKVDPEFSIGIQPEIIGTPYEQVVKGPQSRIKSKSRSKKKVDDEETIATFGPIPHTDSNLFKGMSFLLTCVPLESIDRFQDDKDDKSSDPGTSEDEVEWSKKPFIRDRLTKQIVAGGGKVYADFNEIPQDEYKNTKLITNVPNTTAKALLCLSVGIPVYNHNWIIRCCQEGKLVNPAENGLPAGWSLEKNAYIEMFQRPSNKPLTQVVVIIPVVESEKQFAAFWRQVCENAGAVVILADKPDAVESFEQGTVVLTNNLCPSWAVEEADKLQIPLLFTTWIVQCLIEGKLCPYDGKNRYKYNYKKN</sequence>
<feature type="compositionally biased region" description="Polar residues" evidence="4">
    <location>
        <begin position="79"/>
        <end position="88"/>
    </location>
</feature>
<evidence type="ECO:0000313" key="6">
    <source>
        <dbReference type="EMBL" id="CAD1470704.1"/>
    </source>
</evidence>
<evidence type="ECO:0000256" key="4">
    <source>
        <dbReference type="SAM" id="MobiDB-lite"/>
    </source>
</evidence>
<dbReference type="OrthoDB" id="129353at2759"/>
<feature type="compositionally biased region" description="Basic and acidic residues" evidence="4">
    <location>
        <begin position="52"/>
        <end position="77"/>
    </location>
</feature>
<feature type="compositionally biased region" description="Basic and acidic residues" evidence="4">
    <location>
        <begin position="291"/>
        <end position="314"/>
    </location>
</feature>
<dbReference type="CDD" id="cd17724">
    <property type="entry name" value="BRCT_p53bp1_rpt2"/>
    <property type="match status" value="1"/>
</dbReference>
<feature type="region of interest" description="Disordered" evidence="4">
    <location>
        <begin position="49"/>
        <end position="88"/>
    </location>
</feature>
<dbReference type="SUPFAM" id="SSF63748">
    <property type="entry name" value="Tudor/PWWP/MBT"/>
    <property type="match status" value="1"/>
</dbReference>
<accession>A0A6V7H0H6</accession>
<name>A0A6V7H0H6_9HYME</name>
<dbReference type="CDD" id="cd17745">
    <property type="entry name" value="BRCT_p53bp1_rpt1"/>
    <property type="match status" value="1"/>
</dbReference>
<feature type="compositionally biased region" description="Basic and acidic residues" evidence="4">
    <location>
        <begin position="349"/>
        <end position="358"/>
    </location>
</feature>
<dbReference type="GO" id="GO:0005634">
    <property type="term" value="C:nucleus"/>
    <property type="evidence" value="ECO:0007669"/>
    <property type="project" value="UniProtKB-SubCell"/>
</dbReference>
<feature type="region of interest" description="Disordered" evidence="4">
    <location>
        <begin position="113"/>
        <end position="133"/>
    </location>
</feature>
<feature type="compositionally biased region" description="Basic residues" evidence="4">
    <location>
        <begin position="847"/>
        <end position="861"/>
    </location>
</feature>
<dbReference type="Gene3D" id="2.30.30.140">
    <property type="match status" value="1"/>
</dbReference>
<dbReference type="InterPro" id="IPR001357">
    <property type="entry name" value="BRCT_dom"/>
</dbReference>
<dbReference type="GO" id="GO:0000077">
    <property type="term" value="P:DNA damage checkpoint signaling"/>
    <property type="evidence" value="ECO:0007669"/>
    <property type="project" value="TreeGrafter"/>
</dbReference>
<feature type="region of interest" description="Disordered" evidence="4">
    <location>
        <begin position="290"/>
        <end position="314"/>
    </location>
</feature>
<feature type="compositionally biased region" description="Polar residues" evidence="4">
    <location>
        <begin position="419"/>
        <end position="450"/>
    </location>
</feature>
<dbReference type="InterPro" id="IPR015125">
    <property type="entry name" value="53-BP1_Tudor"/>
</dbReference>
<evidence type="ECO:0000256" key="3">
    <source>
        <dbReference type="ARBA" id="ARBA00023242"/>
    </source>
</evidence>
<feature type="region of interest" description="Disordered" evidence="4">
    <location>
        <begin position="244"/>
        <end position="277"/>
    </location>
</feature>
<feature type="region of interest" description="Disordered" evidence="4">
    <location>
        <begin position="834"/>
        <end position="905"/>
    </location>
</feature>
<keyword evidence="7" id="KW-1185">Reference proteome</keyword>